<protein>
    <submittedName>
        <fullName evidence="1">AAA domain-containing protein</fullName>
    </submittedName>
</protein>
<dbReference type="Pfam" id="PF13479">
    <property type="entry name" value="AAA_24"/>
    <property type="match status" value="1"/>
</dbReference>
<organism evidence="1 2">
    <name type="scientific">Eubacterium barkeri</name>
    <name type="common">Clostridium barkeri</name>
    <dbReference type="NCBI Taxonomy" id="1528"/>
    <lineage>
        <taxon>Bacteria</taxon>
        <taxon>Bacillati</taxon>
        <taxon>Bacillota</taxon>
        <taxon>Clostridia</taxon>
        <taxon>Eubacteriales</taxon>
        <taxon>Eubacteriaceae</taxon>
        <taxon>Eubacterium</taxon>
    </lineage>
</organism>
<dbReference type="OrthoDB" id="8606643at2"/>
<evidence type="ECO:0000313" key="2">
    <source>
        <dbReference type="Proteomes" id="UP000199652"/>
    </source>
</evidence>
<proteinExistence type="predicted"/>
<dbReference type="STRING" id="1528.SAMN04488579_12448"/>
<reference evidence="2" key="1">
    <citation type="submission" date="2016-10" db="EMBL/GenBank/DDBJ databases">
        <authorList>
            <person name="Varghese N."/>
            <person name="Submissions S."/>
        </authorList>
    </citation>
    <scope>NUCLEOTIDE SEQUENCE [LARGE SCALE GENOMIC DNA]</scope>
    <source>
        <strain evidence="2">VPI 5359</strain>
    </source>
</reference>
<name>A0A1H3IS47_EUBBA</name>
<dbReference type="Proteomes" id="UP000199652">
    <property type="component" value="Unassembled WGS sequence"/>
</dbReference>
<gene>
    <name evidence="1" type="ORF">SAMN04488579_12448</name>
</gene>
<dbReference type="RefSeq" id="WP_090246750.1">
    <property type="nucleotide sequence ID" value="NZ_FNOU01000024.1"/>
</dbReference>
<evidence type="ECO:0000313" key="1">
    <source>
        <dbReference type="EMBL" id="SDY30145.1"/>
    </source>
</evidence>
<dbReference type="AlphaFoldDB" id="A0A1H3IS47"/>
<sequence length="216" mass="24803">MSNIILVMGDSGSGKTTSMRNLDPKGTYYIDCDKKGLSWRGWRKQYNSENKNYCATSDSDKIMQILKGISDTREDIHVIIVDTLNWIMLDDEFNRMKEKGYDKWLDLAFSIRGVIAMAQQLREDITVVFTAHTQTERDESGYMYTRMKTSGKKLDKVCVESMFGTVLMSRCKDAENHEYVFETQAKNSTAKTPMGAFESLEIPNDMAEVLKVMEEF</sequence>
<dbReference type="InterPro" id="IPR027417">
    <property type="entry name" value="P-loop_NTPase"/>
</dbReference>
<dbReference type="Gene3D" id="3.40.50.300">
    <property type="entry name" value="P-loop containing nucleotide triphosphate hydrolases"/>
    <property type="match status" value="1"/>
</dbReference>
<keyword evidence="2" id="KW-1185">Reference proteome</keyword>
<dbReference type="SUPFAM" id="SSF52540">
    <property type="entry name" value="P-loop containing nucleoside triphosphate hydrolases"/>
    <property type="match status" value="1"/>
</dbReference>
<dbReference type="EMBL" id="FNOU01000024">
    <property type="protein sequence ID" value="SDY30145.1"/>
    <property type="molecule type" value="Genomic_DNA"/>
</dbReference>
<accession>A0A1H3IS47</accession>